<accession>A0ABQ4N5W6</accession>
<evidence type="ECO:0000313" key="1">
    <source>
        <dbReference type="EMBL" id="GIQ63331.1"/>
    </source>
</evidence>
<comment type="caution">
    <text evidence="1">The sequence shown here is derived from an EMBL/GenBank/DDBJ whole genome shotgun (WGS) entry which is preliminary data.</text>
</comment>
<sequence>MEKQDVKHVLQYLQSEISRIETMAGTLSGVEREHFQRLTNFDQRELVDIAVEEQSASRQLGAIQQMCQNMSRQIDGMLRNTERGADHEIH</sequence>
<organism evidence="1 2">
    <name type="scientific">Paenibacillus cisolokensis</name>
    <dbReference type="NCBI Taxonomy" id="1658519"/>
    <lineage>
        <taxon>Bacteria</taxon>
        <taxon>Bacillati</taxon>
        <taxon>Bacillota</taxon>
        <taxon>Bacilli</taxon>
        <taxon>Bacillales</taxon>
        <taxon>Paenibacillaceae</taxon>
        <taxon>Paenibacillus</taxon>
    </lineage>
</organism>
<name>A0ABQ4N5W6_9BACL</name>
<dbReference type="EMBL" id="BOVJ01000060">
    <property type="protein sequence ID" value="GIQ63331.1"/>
    <property type="molecule type" value="Genomic_DNA"/>
</dbReference>
<dbReference type="Proteomes" id="UP000680304">
    <property type="component" value="Unassembled WGS sequence"/>
</dbReference>
<dbReference type="RefSeq" id="WP_213528540.1">
    <property type="nucleotide sequence ID" value="NZ_BOVJ01000060.1"/>
</dbReference>
<reference evidence="1 2" key="1">
    <citation type="submission" date="2021-04" db="EMBL/GenBank/DDBJ databases">
        <title>Draft genome sequence of Paenibacillus cisolokensis, LC2-13A.</title>
        <authorList>
            <person name="Uke A."/>
            <person name="Chhe C."/>
            <person name="Baramee S."/>
            <person name="Kosugi A."/>
        </authorList>
    </citation>
    <scope>NUCLEOTIDE SEQUENCE [LARGE SCALE GENOMIC DNA]</scope>
    <source>
        <strain evidence="1 2">LC2-13A</strain>
    </source>
</reference>
<protein>
    <submittedName>
        <fullName evidence="1">Uncharacterized protein</fullName>
    </submittedName>
</protein>
<proteinExistence type="predicted"/>
<evidence type="ECO:0000313" key="2">
    <source>
        <dbReference type="Proteomes" id="UP000680304"/>
    </source>
</evidence>
<gene>
    <name evidence="1" type="ORF">PACILC2_18990</name>
</gene>
<keyword evidence="2" id="KW-1185">Reference proteome</keyword>